<dbReference type="PROSITE" id="PS51007">
    <property type="entry name" value="CYTC"/>
    <property type="match status" value="2"/>
</dbReference>
<dbReference type="InterPro" id="IPR024167">
    <property type="entry name" value="Cytochrome_c4-like"/>
</dbReference>
<feature type="domain" description="Cytochrome c" evidence="11">
    <location>
        <begin position="21"/>
        <end position="99"/>
    </location>
</feature>
<evidence type="ECO:0000256" key="1">
    <source>
        <dbReference type="ARBA" id="ARBA00004418"/>
    </source>
</evidence>
<sequence>MKQIVLVVLAVFTSQIMAQDGDAEKGKALSATCMACHGSDGNSVNPIWPTLAGQHPQYIARQLKLYKNGGRENAVMMPMAMGLSEQDMADLGAYFGEQEAKLLAADSAKIELGEAIYQGGLKDRNIPACLACHGPTGQGNPLSGYPVVANQHAAYMVDQLNLFKQGRVVPGKDEVNGKIMADVAKYMTQEEIEAVSSYMQGLQAAK</sequence>
<evidence type="ECO:0000259" key="11">
    <source>
        <dbReference type="PROSITE" id="PS51007"/>
    </source>
</evidence>
<dbReference type="PANTHER" id="PTHR33751">
    <property type="entry name" value="CBB3-TYPE CYTOCHROME C OXIDASE SUBUNIT FIXP"/>
    <property type="match status" value="1"/>
</dbReference>
<feature type="binding site" description="axial binding residue" evidence="9">
    <location>
        <position position="37"/>
    </location>
    <ligand>
        <name>heme c</name>
        <dbReference type="ChEBI" id="CHEBI:61717"/>
        <label>1</label>
    </ligand>
    <ligandPart>
        <name>Fe</name>
        <dbReference type="ChEBI" id="CHEBI:18248"/>
    </ligandPart>
</feature>
<reference evidence="12" key="2">
    <citation type="submission" date="2020-09" db="EMBL/GenBank/DDBJ databases">
        <authorList>
            <person name="Sun Q."/>
            <person name="Zhou Y."/>
        </authorList>
    </citation>
    <scope>NUCLEOTIDE SEQUENCE</scope>
    <source>
        <strain evidence="12">CGMCC 1.12181</strain>
    </source>
</reference>
<protein>
    <submittedName>
        <fullName evidence="12">Cytochrome c</fullName>
    </submittedName>
</protein>
<feature type="binding site" description="axial binding residue" evidence="9">
    <location>
        <position position="76"/>
    </location>
    <ligand>
        <name>heme c</name>
        <dbReference type="ChEBI" id="CHEBI:61717"/>
        <label>1</label>
    </ligand>
    <ligandPart>
        <name>Fe</name>
        <dbReference type="ChEBI" id="CHEBI:18248"/>
    </ligandPart>
</feature>
<evidence type="ECO:0000256" key="10">
    <source>
        <dbReference type="SAM" id="SignalP"/>
    </source>
</evidence>
<evidence type="ECO:0000256" key="3">
    <source>
        <dbReference type="ARBA" id="ARBA00022617"/>
    </source>
</evidence>
<feature type="binding site" description="axial binding residue" evidence="9">
    <location>
        <position position="180"/>
    </location>
    <ligand>
        <name>heme c</name>
        <dbReference type="ChEBI" id="CHEBI:61717"/>
        <label>2</label>
    </ligand>
    <ligandPart>
        <name>Fe</name>
        <dbReference type="ChEBI" id="CHEBI:18248"/>
    </ligandPart>
</feature>
<comment type="caution">
    <text evidence="12">The sequence shown here is derived from an EMBL/GenBank/DDBJ whole genome shotgun (WGS) entry which is preliminary data.</text>
</comment>
<keyword evidence="5" id="KW-0574">Periplasm</keyword>
<dbReference type="GO" id="GO:0009055">
    <property type="term" value="F:electron transfer activity"/>
    <property type="evidence" value="ECO:0007669"/>
    <property type="project" value="InterPro"/>
</dbReference>
<organism evidence="12 13">
    <name type="scientific">Marinicella pacifica</name>
    <dbReference type="NCBI Taxonomy" id="1171543"/>
    <lineage>
        <taxon>Bacteria</taxon>
        <taxon>Pseudomonadati</taxon>
        <taxon>Pseudomonadota</taxon>
        <taxon>Gammaproteobacteria</taxon>
        <taxon>Lysobacterales</taxon>
        <taxon>Marinicellaceae</taxon>
        <taxon>Marinicella</taxon>
    </lineage>
</organism>
<dbReference type="SUPFAM" id="SSF46626">
    <property type="entry name" value="Cytochrome c"/>
    <property type="match status" value="2"/>
</dbReference>
<evidence type="ECO:0000256" key="9">
    <source>
        <dbReference type="PIRSR" id="PIRSR000005-2"/>
    </source>
</evidence>
<evidence type="ECO:0000256" key="7">
    <source>
        <dbReference type="ARBA" id="ARBA00023004"/>
    </source>
</evidence>
<dbReference type="Proteomes" id="UP000605253">
    <property type="component" value="Unassembled WGS sequence"/>
</dbReference>
<evidence type="ECO:0000256" key="2">
    <source>
        <dbReference type="ARBA" id="ARBA00022448"/>
    </source>
</evidence>
<evidence type="ECO:0000313" key="13">
    <source>
        <dbReference type="Proteomes" id="UP000605253"/>
    </source>
</evidence>
<keyword evidence="2" id="KW-0813">Transport</keyword>
<comment type="subcellular location">
    <subcellularLocation>
        <location evidence="1">Periplasm</location>
    </subcellularLocation>
</comment>
<dbReference type="GO" id="GO:0020037">
    <property type="term" value="F:heme binding"/>
    <property type="evidence" value="ECO:0007669"/>
    <property type="project" value="InterPro"/>
</dbReference>
<feature type="domain" description="Cytochrome c" evidence="11">
    <location>
        <begin position="108"/>
        <end position="203"/>
    </location>
</feature>
<dbReference type="AlphaFoldDB" id="A0A917CRI6"/>
<evidence type="ECO:0000256" key="5">
    <source>
        <dbReference type="ARBA" id="ARBA00022764"/>
    </source>
</evidence>
<keyword evidence="13" id="KW-1185">Reference proteome</keyword>
<name>A0A917CRI6_9GAMM</name>
<evidence type="ECO:0000256" key="6">
    <source>
        <dbReference type="ARBA" id="ARBA00022982"/>
    </source>
</evidence>
<dbReference type="InterPro" id="IPR036909">
    <property type="entry name" value="Cyt_c-like_dom_sf"/>
</dbReference>
<reference evidence="12" key="1">
    <citation type="journal article" date="2014" name="Int. J. Syst. Evol. Microbiol.">
        <title>Complete genome sequence of Corynebacterium casei LMG S-19264T (=DSM 44701T), isolated from a smear-ripened cheese.</title>
        <authorList>
            <consortium name="US DOE Joint Genome Institute (JGI-PGF)"/>
            <person name="Walter F."/>
            <person name="Albersmeier A."/>
            <person name="Kalinowski J."/>
            <person name="Ruckert C."/>
        </authorList>
    </citation>
    <scope>NUCLEOTIDE SEQUENCE</scope>
    <source>
        <strain evidence="12">CGMCC 1.12181</strain>
    </source>
</reference>
<evidence type="ECO:0000313" key="12">
    <source>
        <dbReference type="EMBL" id="GGF94927.1"/>
    </source>
</evidence>
<dbReference type="EMBL" id="BMEO01000005">
    <property type="protein sequence ID" value="GGF94927.1"/>
    <property type="molecule type" value="Genomic_DNA"/>
</dbReference>
<dbReference type="GO" id="GO:0005506">
    <property type="term" value="F:iron ion binding"/>
    <property type="evidence" value="ECO:0007669"/>
    <property type="project" value="InterPro"/>
</dbReference>
<dbReference type="Pfam" id="PF00034">
    <property type="entry name" value="Cytochrom_C"/>
    <property type="match status" value="2"/>
</dbReference>
<feature type="binding site" description="axial binding residue" evidence="9">
    <location>
        <position position="133"/>
    </location>
    <ligand>
        <name>heme c</name>
        <dbReference type="ChEBI" id="CHEBI:61717"/>
        <label>2</label>
    </ligand>
    <ligandPart>
        <name>Fe</name>
        <dbReference type="ChEBI" id="CHEBI:18248"/>
    </ligandPart>
</feature>
<evidence type="ECO:0000256" key="4">
    <source>
        <dbReference type="ARBA" id="ARBA00022723"/>
    </source>
</evidence>
<dbReference type="GO" id="GO:0042597">
    <property type="term" value="C:periplasmic space"/>
    <property type="evidence" value="ECO:0007669"/>
    <property type="project" value="UniProtKB-SubCell"/>
</dbReference>
<dbReference type="PIRSF" id="PIRSF000005">
    <property type="entry name" value="Cytochrome_c4"/>
    <property type="match status" value="1"/>
</dbReference>
<feature type="binding site" description="covalent" evidence="8">
    <location>
        <position position="33"/>
    </location>
    <ligand>
        <name>heme c</name>
        <dbReference type="ChEBI" id="CHEBI:61717"/>
        <label>1</label>
    </ligand>
</feature>
<feature type="binding site" description="covalent" evidence="8">
    <location>
        <position position="129"/>
    </location>
    <ligand>
        <name>heme c</name>
        <dbReference type="ChEBI" id="CHEBI:61717"/>
        <label>2</label>
    </ligand>
</feature>
<feature type="binding site" description="covalent" evidence="8">
    <location>
        <position position="36"/>
    </location>
    <ligand>
        <name>heme c</name>
        <dbReference type="ChEBI" id="CHEBI:61717"/>
        <label>1</label>
    </ligand>
</feature>
<dbReference type="InterPro" id="IPR009056">
    <property type="entry name" value="Cyt_c-like_dom"/>
</dbReference>
<feature type="signal peptide" evidence="10">
    <location>
        <begin position="1"/>
        <end position="18"/>
    </location>
</feature>
<feature type="chain" id="PRO_5037021941" evidence="10">
    <location>
        <begin position="19"/>
        <end position="206"/>
    </location>
</feature>
<dbReference type="PANTHER" id="PTHR33751:SF9">
    <property type="entry name" value="CYTOCHROME C4"/>
    <property type="match status" value="1"/>
</dbReference>
<comment type="PTM">
    <text evidence="8">Binds 2 heme c groups covalently per subunit.</text>
</comment>
<evidence type="ECO:0000256" key="8">
    <source>
        <dbReference type="PIRSR" id="PIRSR000005-1"/>
    </source>
</evidence>
<dbReference type="Gene3D" id="1.10.760.10">
    <property type="entry name" value="Cytochrome c-like domain"/>
    <property type="match status" value="2"/>
</dbReference>
<keyword evidence="6" id="KW-0249">Electron transport</keyword>
<accession>A0A917CRI6</accession>
<dbReference type="RefSeq" id="WP_188365126.1">
    <property type="nucleotide sequence ID" value="NZ_BAABJF010000002.1"/>
</dbReference>
<keyword evidence="10" id="KW-0732">Signal</keyword>
<keyword evidence="3 8" id="KW-0349">Heme</keyword>
<keyword evidence="4 9" id="KW-0479">Metal-binding</keyword>
<feature type="binding site" description="covalent" evidence="8">
    <location>
        <position position="132"/>
    </location>
    <ligand>
        <name>heme c</name>
        <dbReference type="ChEBI" id="CHEBI:61717"/>
        <label>2</label>
    </ligand>
</feature>
<gene>
    <name evidence="12" type="ORF">GCM10011365_15310</name>
</gene>
<proteinExistence type="predicted"/>
<keyword evidence="7 9" id="KW-0408">Iron</keyword>
<dbReference type="InterPro" id="IPR050597">
    <property type="entry name" value="Cytochrome_c_Oxidase_Subunit"/>
</dbReference>